<feature type="region of interest" description="Disordered" evidence="1">
    <location>
        <begin position="29"/>
        <end position="51"/>
    </location>
</feature>
<dbReference type="OrthoDB" id="3295600at2"/>
<feature type="chain" id="PRO_5013000768" description="DUF2927 domain-containing protein" evidence="2">
    <location>
        <begin position="22"/>
        <end position="321"/>
    </location>
</feature>
<evidence type="ECO:0000313" key="4">
    <source>
        <dbReference type="Proteomes" id="UP000186997"/>
    </source>
</evidence>
<feature type="signal peptide" evidence="2">
    <location>
        <begin position="1"/>
        <end position="21"/>
    </location>
</feature>
<dbReference type="STRING" id="287098.SAMN05421665_1669"/>
<evidence type="ECO:0000256" key="1">
    <source>
        <dbReference type="SAM" id="MobiDB-lite"/>
    </source>
</evidence>
<proteinExistence type="predicted"/>
<evidence type="ECO:0000256" key="2">
    <source>
        <dbReference type="SAM" id="SignalP"/>
    </source>
</evidence>
<dbReference type="InterPro" id="IPR021323">
    <property type="entry name" value="DUF2927"/>
</dbReference>
<evidence type="ECO:0000313" key="3">
    <source>
        <dbReference type="EMBL" id="SIT83453.1"/>
    </source>
</evidence>
<accession>A0A1R3WZ93</accession>
<name>A0A1R3WZ93_9RHOB</name>
<reference evidence="4" key="1">
    <citation type="submission" date="2017-01" db="EMBL/GenBank/DDBJ databases">
        <authorList>
            <person name="Varghese N."/>
            <person name="Submissions S."/>
        </authorList>
    </citation>
    <scope>NUCLEOTIDE SEQUENCE [LARGE SCALE GENOMIC DNA]</scope>
    <source>
        <strain evidence="4">DSM 29591</strain>
    </source>
</reference>
<keyword evidence="2" id="KW-0732">Signal</keyword>
<dbReference type="EMBL" id="FTPR01000001">
    <property type="protein sequence ID" value="SIT83453.1"/>
    <property type="molecule type" value="Genomic_DNA"/>
</dbReference>
<dbReference type="Proteomes" id="UP000186997">
    <property type="component" value="Unassembled WGS sequence"/>
</dbReference>
<sequence length="321" mass="35005">MMIGGITRRLAMLVVATGVMGCQLMTPPVTSPAPPPSVPAPVPDPTPVVTPPSQASRDLAVYYGRLQNDLLAQGLMRGDGGGPDTPFTDTQLARNFVRIALFNEYRDDSDFRTPQATISKLRRWTSPIRMSVEFGNTVPLAQRDADLASVSAYAARLSRVTGVPIEITDSNPNFRVLFLGEDDRRAYGPRLRALIPNISDATVRTFVNLPRDQLCVVIGTFTPGRSSYTKAVAMIRAEHPSLMRSACIHEELAQGMGLANDSPQARPSIFNDDEEFALLTAHDELLLRMLYDPRLEAGMDPATAAPLARVIAREYLSPGQS</sequence>
<dbReference type="Pfam" id="PF11150">
    <property type="entry name" value="DUF2927"/>
    <property type="match status" value="1"/>
</dbReference>
<protein>
    <recommendedName>
        <fullName evidence="5">DUF2927 domain-containing protein</fullName>
    </recommendedName>
</protein>
<gene>
    <name evidence="3" type="ORF">SAMN05421665_1669</name>
</gene>
<evidence type="ECO:0008006" key="5">
    <source>
        <dbReference type="Google" id="ProtNLM"/>
    </source>
</evidence>
<feature type="compositionally biased region" description="Pro residues" evidence="1">
    <location>
        <begin position="29"/>
        <end position="50"/>
    </location>
</feature>
<keyword evidence="4" id="KW-1185">Reference proteome</keyword>
<dbReference type="AlphaFoldDB" id="A0A1R3WZ93"/>
<organism evidence="3 4">
    <name type="scientific">Yoonia rosea</name>
    <dbReference type="NCBI Taxonomy" id="287098"/>
    <lineage>
        <taxon>Bacteria</taxon>
        <taxon>Pseudomonadati</taxon>
        <taxon>Pseudomonadota</taxon>
        <taxon>Alphaproteobacteria</taxon>
        <taxon>Rhodobacterales</taxon>
        <taxon>Paracoccaceae</taxon>
        <taxon>Yoonia</taxon>
    </lineage>
</organism>